<dbReference type="AlphaFoldDB" id="R7WFG6"/>
<evidence type="ECO:0000256" key="1">
    <source>
        <dbReference type="SAM" id="MobiDB-lite"/>
    </source>
</evidence>
<name>R7WFG6_AEGTA</name>
<sequence length="312" mass="34023">MVDAKSLHQIILDTGHHQPAADQGFAVGASAAAMPMSGPPLPPPLGLRLDGAQEMATNKRKRDQQSSMLGAAQAQQQPIVVDHNLRNHAEKMCTTSREQRQRHISMMISTVVAKARKQLEAKDQEIEWIRSMNWALKERIRNLHMEAQAWRNVAQSSETVANVLRTDLQQVLEQQAVRGSGSDGGEGAAGPCWGEKHVAFCREEHEEEGETPAVEPRVTEVEMCKGCGQRAPVVLLLPCRHLCVCAPCAEAARTRKMTCMLWQTGRNGGKKDKGCAVAPGGACEESAGVSSVRINDLDSKEPDSDPIVEKID</sequence>
<proteinExistence type="predicted"/>
<reference evidence="2" key="1">
    <citation type="submission" date="2015-06" db="UniProtKB">
        <authorList>
            <consortium name="EnsemblPlants"/>
        </authorList>
    </citation>
    <scope>IDENTIFICATION</scope>
</reference>
<organism evidence="2">
    <name type="scientific">Aegilops tauschii</name>
    <name type="common">Tausch's goatgrass</name>
    <name type="synonym">Aegilops squarrosa</name>
    <dbReference type="NCBI Taxonomy" id="37682"/>
    <lineage>
        <taxon>Eukaryota</taxon>
        <taxon>Viridiplantae</taxon>
        <taxon>Streptophyta</taxon>
        <taxon>Embryophyta</taxon>
        <taxon>Tracheophyta</taxon>
        <taxon>Spermatophyta</taxon>
        <taxon>Magnoliopsida</taxon>
        <taxon>Liliopsida</taxon>
        <taxon>Poales</taxon>
        <taxon>Poaceae</taxon>
        <taxon>BOP clade</taxon>
        <taxon>Pooideae</taxon>
        <taxon>Triticodae</taxon>
        <taxon>Triticeae</taxon>
        <taxon>Triticinae</taxon>
        <taxon>Aegilops</taxon>
    </lineage>
</organism>
<dbReference type="PANTHER" id="PTHR42647">
    <property type="entry name" value="SBP (S-RIBONUCLEASE BINDING PROTEIN) FAMILY PROTEIN"/>
    <property type="match status" value="1"/>
</dbReference>
<dbReference type="PANTHER" id="PTHR42647:SF12">
    <property type="entry name" value="BOI-RELATED E3 UBIQUITIN-PROTEIN LIGASE 2-RELATED"/>
    <property type="match status" value="1"/>
</dbReference>
<dbReference type="Gene3D" id="3.30.40.10">
    <property type="entry name" value="Zinc/RING finger domain, C3HC4 (zinc finger)"/>
    <property type="match status" value="1"/>
</dbReference>
<dbReference type="EnsemblPlants" id="EMT18959">
    <property type="protein sequence ID" value="EMT18959"/>
    <property type="gene ID" value="F775_20042"/>
</dbReference>
<dbReference type="InterPro" id="IPR013083">
    <property type="entry name" value="Znf_RING/FYVE/PHD"/>
</dbReference>
<dbReference type="GO" id="GO:0043067">
    <property type="term" value="P:regulation of programmed cell death"/>
    <property type="evidence" value="ECO:0007669"/>
    <property type="project" value="TreeGrafter"/>
</dbReference>
<dbReference type="Pfam" id="PF13920">
    <property type="entry name" value="zf-C3HC4_3"/>
    <property type="match status" value="1"/>
</dbReference>
<feature type="compositionally biased region" description="Polar residues" evidence="1">
    <location>
        <begin position="65"/>
        <end position="75"/>
    </location>
</feature>
<evidence type="ECO:0008006" key="3">
    <source>
        <dbReference type="Google" id="ProtNLM"/>
    </source>
</evidence>
<protein>
    <recommendedName>
        <fullName evidence="3">RING-type domain-containing protein</fullName>
    </recommendedName>
</protein>
<feature type="region of interest" description="Disordered" evidence="1">
    <location>
        <begin position="55"/>
        <end position="75"/>
    </location>
</feature>
<accession>R7WFG6</accession>
<evidence type="ECO:0000313" key="2">
    <source>
        <dbReference type="EnsemblPlants" id="EMT18959"/>
    </source>
</evidence>
<dbReference type="GO" id="GO:0004842">
    <property type="term" value="F:ubiquitin-protein transferase activity"/>
    <property type="evidence" value="ECO:0007669"/>
    <property type="project" value="TreeGrafter"/>
</dbReference>